<evidence type="ECO:0000313" key="3">
    <source>
        <dbReference type="EMBL" id="GLI36387.1"/>
    </source>
</evidence>
<protein>
    <recommendedName>
        <fullName evidence="2">DUF58 domain-containing protein</fullName>
    </recommendedName>
</protein>
<dbReference type="EMBL" id="BSDR01000001">
    <property type="protein sequence ID" value="GLI36387.1"/>
    <property type="molecule type" value="Genomic_DNA"/>
</dbReference>
<comment type="caution">
    <text evidence="3">The sequence shown here is derived from an EMBL/GenBank/DDBJ whole genome shotgun (WGS) entry which is preliminary data.</text>
</comment>
<organism evidence="3 4">
    <name type="scientific">Desulforhabdus amnigena</name>
    <dbReference type="NCBI Taxonomy" id="40218"/>
    <lineage>
        <taxon>Bacteria</taxon>
        <taxon>Pseudomonadati</taxon>
        <taxon>Thermodesulfobacteriota</taxon>
        <taxon>Syntrophobacteria</taxon>
        <taxon>Syntrophobacterales</taxon>
        <taxon>Syntrophobacteraceae</taxon>
        <taxon>Desulforhabdus</taxon>
    </lineage>
</organism>
<name>A0A9W6L9C2_9BACT</name>
<evidence type="ECO:0000313" key="4">
    <source>
        <dbReference type="Proteomes" id="UP001144372"/>
    </source>
</evidence>
<dbReference type="AlphaFoldDB" id="A0A9W6L9C2"/>
<gene>
    <name evidence="3" type="ORF">DAMNIGENAA_38200</name>
</gene>
<feature type="transmembrane region" description="Helical" evidence="1">
    <location>
        <begin position="16"/>
        <end position="35"/>
    </location>
</feature>
<evidence type="ECO:0000256" key="1">
    <source>
        <dbReference type="SAM" id="Phobius"/>
    </source>
</evidence>
<dbReference type="Proteomes" id="UP001144372">
    <property type="component" value="Unassembled WGS sequence"/>
</dbReference>
<keyword evidence="1" id="KW-0472">Membrane</keyword>
<evidence type="ECO:0000259" key="2">
    <source>
        <dbReference type="Pfam" id="PF01882"/>
    </source>
</evidence>
<dbReference type="PANTHER" id="PTHR34351:SF1">
    <property type="entry name" value="SLR1927 PROTEIN"/>
    <property type="match status" value="1"/>
</dbReference>
<proteinExistence type="predicted"/>
<accession>A0A9W6L9C2</accession>
<feature type="domain" description="DUF58" evidence="2">
    <location>
        <begin position="177"/>
        <end position="227"/>
    </location>
</feature>
<keyword evidence="4" id="KW-1185">Reference proteome</keyword>
<dbReference type="PANTHER" id="PTHR34351">
    <property type="entry name" value="SLR1927 PROTEIN-RELATED"/>
    <property type="match status" value="1"/>
</dbReference>
<keyword evidence="1" id="KW-0812">Transmembrane</keyword>
<reference evidence="3" key="1">
    <citation type="submission" date="2022-12" db="EMBL/GenBank/DDBJ databases">
        <title>Reference genome sequencing for broad-spectrum identification of bacterial and archaeal isolates by mass spectrometry.</title>
        <authorList>
            <person name="Sekiguchi Y."/>
            <person name="Tourlousse D.M."/>
        </authorList>
    </citation>
    <scope>NUCLEOTIDE SEQUENCE</scope>
    <source>
        <strain evidence="3">ASRB1</strain>
    </source>
</reference>
<dbReference type="Pfam" id="PF01882">
    <property type="entry name" value="DUF58"/>
    <property type="match status" value="1"/>
</dbReference>
<dbReference type="RefSeq" id="WP_281796777.1">
    <property type="nucleotide sequence ID" value="NZ_BSDR01000001.1"/>
</dbReference>
<sequence>MTILIGFSAVNTGNNLVYIVTSALLSYMVVSGIFGRKNLCGMDILLEFPDEIYAKTDVPVGIKLINHRKFMPAFLIKIALQDQEILIPFVGAKSSELHRLTMCFKKRGTNVVEKIRISSVFPFSFFTRYKTLDQEHRLVVFPKPLKCRLLQCHDHRTRAKGDLSADLAGFEADLLSIRNYVPGDPLRYISWKSTAKTGQLKTKELSSVDMQHFMIDLDRMEKKDLESVISCVTYTVLKMVRSRIPIGLCIGGETFKPNMTTAHKLRLLEKLALYGEN</sequence>
<dbReference type="InterPro" id="IPR002881">
    <property type="entry name" value="DUF58"/>
</dbReference>
<keyword evidence="1" id="KW-1133">Transmembrane helix</keyword>